<dbReference type="SUPFAM" id="SSF52317">
    <property type="entry name" value="Class I glutamine amidotransferase-like"/>
    <property type="match status" value="1"/>
</dbReference>
<protein>
    <submittedName>
        <fullName evidence="2">DUF4350 domain-containing protein</fullName>
    </submittedName>
</protein>
<feature type="signal peptide" evidence="1">
    <location>
        <begin position="1"/>
        <end position="20"/>
    </location>
</feature>
<evidence type="ECO:0000313" key="2">
    <source>
        <dbReference type="EMBL" id="MDO1559203.1"/>
    </source>
</evidence>
<dbReference type="Gene3D" id="3.40.50.880">
    <property type="match status" value="1"/>
</dbReference>
<proteinExistence type="predicted"/>
<gene>
    <name evidence="2" type="ORF">Q0812_07150</name>
</gene>
<keyword evidence="3" id="KW-1185">Reference proteome</keyword>
<evidence type="ECO:0000256" key="1">
    <source>
        <dbReference type="SAM" id="SignalP"/>
    </source>
</evidence>
<dbReference type="EMBL" id="JAUKTR010000002">
    <property type="protein sequence ID" value="MDO1559203.1"/>
    <property type="molecule type" value="Genomic_DNA"/>
</dbReference>
<dbReference type="Proteomes" id="UP001169063">
    <property type="component" value="Unassembled WGS sequence"/>
</dbReference>
<evidence type="ECO:0000313" key="3">
    <source>
        <dbReference type="Proteomes" id="UP001169063"/>
    </source>
</evidence>
<name>A0ABT8SN08_9CAUL</name>
<sequence length="305" mass="32675">MRLTCLLAALLIAVAPPAVAQQRADDQADVSVAAPWFQSGQGPVVLIDEGHANFHTLDGRYAPFAAVLANDGFQVRPHQGPLTAEGLADARVLVIANALHPRNAEDWSLPTPDAFSEEEVAVLRRWVEEGGSLWLMADHMPFPGAVERLAGAFGVTFSNGFVVPTQAQPDPPDLFSRDAGTLGDHPITRGFRSGEQIDQIGTFTGSGFRAPDAHVLIRFPDGAFQSLEPSEAWQFSDTTPKRSMDGWLQGATMQVGRGRVAVFGEAAMFTAQRAGGGFMGFASPEVPQNKQFLLNVARWLAGVDG</sequence>
<organism evidence="2 3">
    <name type="scientific">Peiella sedimenti</name>
    <dbReference type="NCBI Taxonomy" id="3061083"/>
    <lineage>
        <taxon>Bacteria</taxon>
        <taxon>Pseudomonadati</taxon>
        <taxon>Pseudomonadota</taxon>
        <taxon>Alphaproteobacteria</taxon>
        <taxon>Caulobacterales</taxon>
        <taxon>Caulobacteraceae</taxon>
        <taxon>Peiella</taxon>
    </lineage>
</organism>
<feature type="chain" id="PRO_5045410509" evidence="1">
    <location>
        <begin position="21"/>
        <end position="305"/>
    </location>
</feature>
<keyword evidence="1" id="KW-0732">Signal</keyword>
<reference evidence="2" key="1">
    <citation type="submission" date="2023-07" db="EMBL/GenBank/DDBJ databases">
        <title>Brevundimonas soil sp. nov., isolated from the soil of chemical plant.</title>
        <authorList>
            <person name="Wu N."/>
        </authorList>
    </citation>
    <scope>NUCLEOTIDE SEQUENCE</scope>
    <source>
        <strain evidence="2">XZ-24</strain>
    </source>
</reference>
<dbReference type="RefSeq" id="WP_302109625.1">
    <property type="nucleotide sequence ID" value="NZ_JAUKTR010000002.1"/>
</dbReference>
<comment type="caution">
    <text evidence="2">The sequence shown here is derived from an EMBL/GenBank/DDBJ whole genome shotgun (WGS) entry which is preliminary data.</text>
</comment>
<dbReference type="InterPro" id="IPR029062">
    <property type="entry name" value="Class_I_gatase-like"/>
</dbReference>
<accession>A0ABT8SN08</accession>